<dbReference type="AlphaFoldDB" id="A0A7Y9QWJ4"/>
<dbReference type="InterPro" id="IPR044662">
    <property type="entry name" value="HS1/DABB1-like"/>
</dbReference>
<proteinExistence type="predicted"/>
<dbReference type="Pfam" id="PF07876">
    <property type="entry name" value="Dabb"/>
    <property type="match status" value="1"/>
</dbReference>
<dbReference type="PROSITE" id="PS51502">
    <property type="entry name" value="S_R_A_B_BARREL"/>
    <property type="match status" value="1"/>
</dbReference>
<dbReference type="Gene3D" id="3.30.70.100">
    <property type="match status" value="1"/>
</dbReference>
<name>A0A7Y9QWJ4_9BURK</name>
<dbReference type="PANTHER" id="PTHR33178:SF10">
    <property type="entry name" value="STRESS-RESPONSE A_B BARREL DOMAIN-CONTAINING PROTEIN"/>
    <property type="match status" value="1"/>
</dbReference>
<dbReference type="InterPro" id="IPR011008">
    <property type="entry name" value="Dimeric_a/b-barrel"/>
</dbReference>
<comment type="caution">
    <text evidence="3">The sequence shown here is derived from an EMBL/GenBank/DDBJ whole genome shotgun (WGS) entry which is preliminary data.</text>
</comment>
<evidence type="ECO:0000313" key="4">
    <source>
        <dbReference type="Proteomes" id="UP000518288"/>
    </source>
</evidence>
<dbReference type="SUPFAM" id="SSF54909">
    <property type="entry name" value="Dimeric alpha+beta barrel"/>
    <property type="match status" value="1"/>
</dbReference>
<keyword evidence="4" id="KW-1185">Reference proteome</keyword>
<feature type="domain" description="Stress-response A/B barrel" evidence="2">
    <location>
        <begin position="2"/>
        <end position="96"/>
    </location>
</feature>
<evidence type="ECO:0000256" key="1">
    <source>
        <dbReference type="ARBA" id="ARBA00011738"/>
    </source>
</evidence>
<dbReference type="EMBL" id="JACCFH010000001">
    <property type="protein sequence ID" value="NYG32767.1"/>
    <property type="molecule type" value="Genomic_DNA"/>
</dbReference>
<organism evidence="3 4">
    <name type="scientific">Sphaerotilus montanus</name>
    <dbReference type="NCBI Taxonomy" id="522889"/>
    <lineage>
        <taxon>Bacteria</taxon>
        <taxon>Pseudomonadati</taxon>
        <taxon>Pseudomonadota</taxon>
        <taxon>Betaproteobacteria</taxon>
        <taxon>Burkholderiales</taxon>
        <taxon>Sphaerotilaceae</taxon>
        <taxon>Sphaerotilus</taxon>
    </lineage>
</organism>
<protein>
    <recommendedName>
        <fullName evidence="2">Stress-response A/B barrel domain-containing protein</fullName>
    </recommendedName>
</protein>
<gene>
    <name evidence="3" type="ORF">BDD16_001753</name>
</gene>
<reference evidence="3 4" key="1">
    <citation type="submission" date="2020-07" db="EMBL/GenBank/DDBJ databases">
        <title>Genomic Encyclopedia of Archaeal and Bacterial Type Strains, Phase II (KMG-II): from individual species to whole genera.</title>
        <authorList>
            <person name="Goeker M."/>
        </authorList>
    </citation>
    <scope>NUCLEOTIDE SEQUENCE [LARGE SCALE GENOMIC DNA]</scope>
    <source>
        <strain evidence="3 4">DSM 21226</strain>
    </source>
</reference>
<comment type="subunit">
    <text evidence="1">Homodimer.</text>
</comment>
<dbReference type="InterPro" id="IPR013097">
    <property type="entry name" value="Dabb"/>
</dbReference>
<accession>A0A7Y9QWJ4</accession>
<dbReference type="SMART" id="SM00886">
    <property type="entry name" value="Dabb"/>
    <property type="match status" value="1"/>
</dbReference>
<evidence type="ECO:0000313" key="3">
    <source>
        <dbReference type="EMBL" id="NYG32767.1"/>
    </source>
</evidence>
<dbReference type="PANTHER" id="PTHR33178">
    <property type="match status" value="1"/>
</dbReference>
<evidence type="ECO:0000259" key="2">
    <source>
        <dbReference type="PROSITE" id="PS51502"/>
    </source>
</evidence>
<sequence>MLRHLVLLQFKPDATPAAIAGITAAFQALPAAIDTVRAFECGTDVSPEGLAKGYTHAFLLTFDDAAGRDHYLPHPAHQAFVAQLQPLLADVLVLDYVTTGDGGCRGG</sequence>
<dbReference type="Proteomes" id="UP000518288">
    <property type="component" value="Unassembled WGS sequence"/>
</dbReference>
<dbReference type="RefSeq" id="WP_179633616.1">
    <property type="nucleotide sequence ID" value="NZ_JACCFH010000001.1"/>
</dbReference>